<organism evidence="1 2">
    <name type="scientific">Turnera subulata</name>
    <dbReference type="NCBI Taxonomy" id="218843"/>
    <lineage>
        <taxon>Eukaryota</taxon>
        <taxon>Viridiplantae</taxon>
        <taxon>Streptophyta</taxon>
        <taxon>Embryophyta</taxon>
        <taxon>Tracheophyta</taxon>
        <taxon>Spermatophyta</taxon>
        <taxon>Magnoliopsida</taxon>
        <taxon>eudicotyledons</taxon>
        <taxon>Gunneridae</taxon>
        <taxon>Pentapetalae</taxon>
        <taxon>rosids</taxon>
        <taxon>fabids</taxon>
        <taxon>Malpighiales</taxon>
        <taxon>Passifloraceae</taxon>
        <taxon>Turnera</taxon>
    </lineage>
</organism>
<comment type="caution">
    <text evidence="1">The sequence shown here is derived from an EMBL/GenBank/DDBJ whole genome shotgun (WGS) entry which is preliminary data.</text>
</comment>
<dbReference type="AlphaFoldDB" id="A0A9Q0G8C6"/>
<gene>
    <name evidence="1" type="ORF">Tsubulata_044085</name>
</gene>
<keyword evidence="2" id="KW-1185">Reference proteome</keyword>
<feature type="non-terminal residue" evidence="1">
    <location>
        <position position="96"/>
    </location>
</feature>
<dbReference type="EMBL" id="JAKUCV010001662">
    <property type="protein sequence ID" value="KAJ4845478.1"/>
    <property type="molecule type" value="Genomic_DNA"/>
</dbReference>
<accession>A0A9Q0G8C6</accession>
<proteinExistence type="predicted"/>
<name>A0A9Q0G8C6_9ROSI</name>
<reference evidence="1" key="2">
    <citation type="journal article" date="2023" name="Plants (Basel)">
        <title>Annotation of the Turnera subulata (Passifloraceae) Draft Genome Reveals the S-Locus Evolved after the Divergence of Turneroideae from Passifloroideae in a Stepwise Manner.</title>
        <authorList>
            <person name="Henning P.M."/>
            <person name="Roalson E.H."/>
            <person name="Mir W."/>
            <person name="McCubbin A.G."/>
            <person name="Shore J.S."/>
        </authorList>
    </citation>
    <scope>NUCLEOTIDE SEQUENCE</scope>
    <source>
        <strain evidence="1">F60SS</strain>
    </source>
</reference>
<sequence length="96" mass="10829">TLTLTLTLTLFNSATKHLLLPLSSLLRRQPPPSSSRLRLEFSDLFYASTTSVIFLCFTCITLRKTLPTTLPSYPCKLFPQPFLQNLQILVNSSRSP</sequence>
<evidence type="ECO:0000313" key="2">
    <source>
        <dbReference type="Proteomes" id="UP001141552"/>
    </source>
</evidence>
<evidence type="ECO:0000313" key="1">
    <source>
        <dbReference type="EMBL" id="KAJ4845478.1"/>
    </source>
</evidence>
<protein>
    <submittedName>
        <fullName evidence="1">Uncharacterized protein</fullName>
    </submittedName>
</protein>
<reference evidence="1" key="1">
    <citation type="submission" date="2022-02" db="EMBL/GenBank/DDBJ databases">
        <authorList>
            <person name="Henning P.M."/>
            <person name="McCubbin A.G."/>
            <person name="Shore J.S."/>
        </authorList>
    </citation>
    <scope>NUCLEOTIDE SEQUENCE</scope>
    <source>
        <strain evidence="1">F60SS</strain>
        <tissue evidence="1">Leaves</tissue>
    </source>
</reference>
<dbReference type="Proteomes" id="UP001141552">
    <property type="component" value="Unassembled WGS sequence"/>
</dbReference>